<accession>A0A514DCF8</accession>
<reference evidence="1" key="1">
    <citation type="submission" date="2019-05" db="EMBL/GenBank/DDBJ databases">
        <title>Metatranscriptomic reconstruction reveals RNA viruses with the potential to shape carbon cycling in soil.</title>
        <authorList>
            <person name="Starr E.P."/>
            <person name="Nuccio E."/>
            <person name="Pett-Ridge J."/>
            <person name="Banfield J.F."/>
            <person name="Firestone M.K."/>
        </authorList>
    </citation>
    <scope>NUCLEOTIDE SEQUENCE</scope>
    <source>
        <strain evidence="1">H2_Rhizo_Litter_49_scaffold_1933</strain>
    </source>
</reference>
<dbReference type="InterPro" id="IPR054457">
    <property type="entry name" value="PhiCb5_coat"/>
</dbReference>
<proteinExistence type="predicted"/>
<name>A0A514DCF8_9VIRU</name>
<gene>
    <name evidence="1" type="ORF">H2RhizoLitter491933_000002</name>
</gene>
<sequence>MFADTITISVNAVNKVLNRINDSDPYSSEYYLRSTTDEFRLFIRNSKVTDKKRPGAFMDQHNVELIHTVYPVAPATLSTVRRVFTTFLNQQGDTLTDPNYVVTGLLAWLTASSSANIGKLLNFES</sequence>
<dbReference type="EMBL" id="MN036150">
    <property type="protein sequence ID" value="QDH91304.1"/>
    <property type="molecule type" value="Genomic_RNA"/>
</dbReference>
<dbReference type="Gene3D" id="2.40.160.220">
    <property type="match status" value="1"/>
</dbReference>
<protein>
    <submittedName>
        <fullName evidence="1">Uncharacterized protein</fullName>
    </submittedName>
</protein>
<evidence type="ECO:0000313" key="1">
    <source>
        <dbReference type="EMBL" id="QDH91304.1"/>
    </source>
</evidence>
<organism evidence="1">
    <name type="scientific">Leviviridae sp</name>
    <dbReference type="NCBI Taxonomy" id="2027243"/>
    <lineage>
        <taxon>Viruses</taxon>
        <taxon>Riboviria</taxon>
        <taxon>Orthornavirae</taxon>
        <taxon>Lenarviricota</taxon>
        <taxon>Leviviricetes</taxon>
        <taxon>Norzivirales</taxon>
        <taxon>Fiersviridae</taxon>
    </lineage>
</organism>
<dbReference type="Pfam" id="PF22387">
    <property type="entry name" value="PhiCb5_coat"/>
    <property type="match status" value="1"/>
</dbReference>